<organism evidence="3 4">
    <name type="scientific">Striga hermonthica</name>
    <name type="common">Purple witchweed</name>
    <name type="synonym">Buchnera hermonthica</name>
    <dbReference type="NCBI Taxonomy" id="68872"/>
    <lineage>
        <taxon>Eukaryota</taxon>
        <taxon>Viridiplantae</taxon>
        <taxon>Streptophyta</taxon>
        <taxon>Embryophyta</taxon>
        <taxon>Tracheophyta</taxon>
        <taxon>Spermatophyta</taxon>
        <taxon>Magnoliopsida</taxon>
        <taxon>eudicotyledons</taxon>
        <taxon>Gunneridae</taxon>
        <taxon>Pentapetalae</taxon>
        <taxon>asterids</taxon>
        <taxon>lamiids</taxon>
        <taxon>Lamiales</taxon>
        <taxon>Orobanchaceae</taxon>
        <taxon>Buchnereae</taxon>
        <taxon>Striga</taxon>
    </lineage>
</organism>
<evidence type="ECO:0000256" key="2">
    <source>
        <dbReference type="ARBA" id="ARBA00022679"/>
    </source>
</evidence>
<gene>
    <name evidence="3" type="ORF">SHERM_13557</name>
</gene>
<dbReference type="PANTHER" id="PTHR48048:SF45">
    <property type="entry name" value="GLYCOSYLTRANSFERASE"/>
    <property type="match status" value="1"/>
</dbReference>
<accession>A0A9N7MU07</accession>
<dbReference type="AlphaFoldDB" id="A0A9N7MU07"/>
<evidence type="ECO:0000313" key="4">
    <source>
        <dbReference type="Proteomes" id="UP001153555"/>
    </source>
</evidence>
<comment type="similarity">
    <text evidence="1">Belongs to the UDP-glycosyltransferase family.</text>
</comment>
<comment type="caution">
    <text evidence="3">The sequence shown here is derived from an EMBL/GenBank/DDBJ whole genome shotgun (WGS) entry which is preliminary data.</text>
</comment>
<dbReference type="OrthoDB" id="5835829at2759"/>
<sequence length="217" mass="23595">MYYISRDDVKFSSVSGARDASTGRRCSVREIARALYDGGRQFLWSLRKPPPEVDPGEYEDFGEVLPEGFVGRTEGFGRVIGWAPQAEVLGHRAVDGFVSHCRWNSMLGSVGEGVPMAAWLMYTEQSSNAFQLVRELGAAVEINMMYKKGANMVVSVDEIEKGIGRLMEAGGGGVGVRMEELRVEGRAAVAKGGLSYEAVGRFIEDVKVNCASSIEKG</sequence>
<dbReference type="InterPro" id="IPR002213">
    <property type="entry name" value="UDP_glucos_trans"/>
</dbReference>
<dbReference type="Gene3D" id="3.40.50.2000">
    <property type="entry name" value="Glycogen Phosphorylase B"/>
    <property type="match status" value="1"/>
</dbReference>
<dbReference type="GO" id="GO:0035251">
    <property type="term" value="F:UDP-glucosyltransferase activity"/>
    <property type="evidence" value="ECO:0007669"/>
    <property type="project" value="InterPro"/>
</dbReference>
<keyword evidence="4" id="KW-1185">Reference proteome</keyword>
<dbReference type="SUPFAM" id="SSF53756">
    <property type="entry name" value="UDP-Glycosyltransferase/glycogen phosphorylase"/>
    <property type="match status" value="1"/>
</dbReference>
<evidence type="ECO:0000256" key="1">
    <source>
        <dbReference type="ARBA" id="ARBA00009995"/>
    </source>
</evidence>
<name>A0A9N7MU07_STRHE</name>
<dbReference type="CDD" id="cd03784">
    <property type="entry name" value="GT1_Gtf-like"/>
    <property type="match status" value="1"/>
</dbReference>
<dbReference type="EMBL" id="CACSLK010011299">
    <property type="protein sequence ID" value="CAA0812998.1"/>
    <property type="molecule type" value="Genomic_DNA"/>
</dbReference>
<evidence type="ECO:0000313" key="3">
    <source>
        <dbReference type="EMBL" id="CAA0812998.1"/>
    </source>
</evidence>
<reference evidence="3" key="1">
    <citation type="submission" date="2019-12" db="EMBL/GenBank/DDBJ databases">
        <authorList>
            <person name="Scholes J."/>
        </authorList>
    </citation>
    <scope>NUCLEOTIDE SEQUENCE</scope>
</reference>
<keyword evidence="2" id="KW-0808">Transferase</keyword>
<dbReference type="PANTHER" id="PTHR48048">
    <property type="entry name" value="GLYCOSYLTRANSFERASE"/>
    <property type="match status" value="1"/>
</dbReference>
<dbReference type="InterPro" id="IPR050481">
    <property type="entry name" value="UDP-glycosyltransf_plant"/>
</dbReference>
<protein>
    <submittedName>
        <fullName evidence="3">UDP-glycosyltransferase 71B7</fullName>
    </submittedName>
</protein>
<proteinExistence type="inferred from homology"/>
<dbReference type="Pfam" id="PF00201">
    <property type="entry name" value="UDPGT"/>
    <property type="match status" value="1"/>
</dbReference>
<dbReference type="Proteomes" id="UP001153555">
    <property type="component" value="Unassembled WGS sequence"/>
</dbReference>
<dbReference type="FunFam" id="3.40.50.2000:FF:000056">
    <property type="entry name" value="Glycosyltransferase"/>
    <property type="match status" value="1"/>
</dbReference>